<protein>
    <submittedName>
        <fullName evidence="1">Uncharacterized protein</fullName>
    </submittedName>
</protein>
<dbReference type="Proteomes" id="UP000009183">
    <property type="component" value="Chromosome 16"/>
</dbReference>
<evidence type="ECO:0000313" key="2">
    <source>
        <dbReference type="Proteomes" id="UP000009183"/>
    </source>
</evidence>
<keyword evidence="2" id="KW-1185">Reference proteome</keyword>
<sequence>MFKCHGYGHITSEYPNHRIVTLVEEDSDEEVIQTLKMTMPFRTSVIERFVNRAC</sequence>
<reference evidence="2" key="1">
    <citation type="journal article" date="2007" name="Nature">
        <title>The grapevine genome sequence suggests ancestral hexaploidization in major angiosperm phyla.</title>
        <authorList>
            <consortium name="The French-Italian Public Consortium for Grapevine Genome Characterization."/>
            <person name="Jaillon O."/>
            <person name="Aury J.-M."/>
            <person name="Noel B."/>
            <person name="Policriti A."/>
            <person name="Clepet C."/>
            <person name="Casagrande A."/>
            <person name="Choisne N."/>
            <person name="Aubourg S."/>
            <person name="Vitulo N."/>
            <person name="Jubin C."/>
            <person name="Vezzi A."/>
            <person name="Legeai F."/>
            <person name="Hugueney P."/>
            <person name="Dasilva C."/>
            <person name="Horner D."/>
            <person name="Mica E."/>
            <person name="Jublot D."/>
            <person name="Poulain J."/>
            <person name="Bruyere C."/>
            <person name="Billault A."/>
            <person name="Segurens B."/>
            <person name="Gouyvenoux M."/>
            <person name="Ugarte E."/>
            <person name="Cattonaro F."/>
            <person name="Anthouard V."/>
            <person name="Vico V."/>
            <person name="Del Fabbro C."/>
            <person name="Alaux M."/>
            <person name="Di Gaspero G."/>
            <person name="Dumas V."/>
            <person name="Felice N."/>
            <person name="Paillard S."/>
            <person name="Juman I."/>
            <person name="Moroldo M."/>
            <person name="Scalabrin S."/>
            <person name="Canaguier A."/>
            <person name="Le Clainche I."/>
            <person name="Malacrida G."/>
            <person name="Durand E."/>
            <person name="Pesole G."/>
            <person name="Laucou V."/>
            <person name="Chatelet P."/>
            <person name="Merdinoglu D."/>
            <person name="Delledonne M."/>
            <person name="Pezzotti M."/>
            <person name="Lecharny A."/>
            <person name="Scarpelli C."/>
            <person name="Artiguenave F."/>
            <person name="Pe M.E."/>
            <person name="Valle G."/>
            <person name="Morgante M."/>
            <person name="Caboche M."/>
            <person name="Adam-Blondon A.-F."/>
            <person name="Weissenbach J."/>
            <person name="Quetier F."/>
            <person name="Wincker P."/>
        </authorList>
    </citation>
    <scope>NUCLEOTIDE SEQUENCE [LARGE SCALE GENOMIC DNA]</scope>
    <source>
        <strain evidence="2">cv. Pinot noir / PN40024</strain>
    </source>
</reference>
<dbReference type="AlphaFoldDB" id="F6HAN2"/>
<name>F6HAN2_VITVI</name>
<dbReference type="InParanoid" id="F6HAN2"/>
<dbReference type="STRING" id="29760.F6HAN2"/>
<dbReference type="EMBL" id="FN595506">
    <property type="protein sequence ID" value="CCB49316.1"/>
    <property type="molecule type" value="Genomic_DNA"/>
</dbReference>
<dbReference type="HOGENOM" id="CLU_3054276_0_0_1"/>
<dbReference type="PaxDb" id="29760-VIT_16s0022g00850.t01"/>
<evidence type="ECO:0000313" key="1">
    <source>
        <dbReference type="EMBL" id="CCB49316.1"/>
    </source>
</evidence>
<gene>
    <name evidence="1" type="ordered locus">VIT_16s0022g00850</name>
</gene>
<organism evidence="1 2">
    <name type="scientific">Vitis vinifera</name>
    <name type="common">Grape</name>
    <dbReference type="NCBI Taxonomy" id="29760"/>
    <lineage>
        <taxon>Eukaryota</taxon>
        <taxon>Viridiplantae</taxon>
        <taxon>Streptophyta</taxon>
        <taxon>Embryophyta</taxon>
        <taxon>Tracheophyta</taxon>
        <taxon>Spermatophyta</taxon>
        <taxon>Magnoliopsida</taxon>
        <taxon>eudicotyledons</taxon>
        <taxon>Gunneridae</taxon>
        <taxon>Pentapetalae</taxon>
        <taxon>rosids</taxon>
        <taxon>Vitales</taxon>
        <taxon>Vitaceae</taxon>
        <taxon>Viteae</taxon>
        <taxon>Vitis</taxon>
    </lineage>
</organism>
<accession>F6HAN2</accession>
<proteinExistence type="predicted"/>